<dbReference type="GO" id="GO:0005829">
    <property type="term" value="C:cytosol"/>
    <property type="evidence" value="ECO:0007669"/>
    <property type="project" value="TreeGrafter"/>
</dbReference>
<dbReference type="Gene3D" id="3.10.450.50">
    <property type="match status" value="1"/>
</dbReference>
<dbReference type="AlphaFoldDB" id="A0A3S3MAI1"/>
<dbReference type="OrthoDB" id="339151at2759"/>
<dbReference type="CDD" id="cd00780">
    <property type="entry name" value="NTF2"/>
    <property type="match status" value="1"/>
</dbReference>
<keyword evidence="5" id="KW-1185">Reference proteome</keyword>
<proteinExistence type="predicted"/>
<dbReference type="FunFam" id="3.10.450.50:FF:000003">
    <property type="entry name" value="Nuclear transport factor 2 family protein"/>
    <property type="match status" value="1"/>
</dbReference>
<gene>
    <name evidence="4" type="ORF">CKAN_00111700</name>
</gene>
<dbReference type="STRING" id="337451.A0A3S3MAI1"/>
<dbReference type="EMBL" id="QPKB01000001">
    <property type="protein sequence ID" value="RWR72872.1"/>
    <property type="molecule type" value="Genomic_DNA"/>
</dbReference>
<keyword evidence="1" id="KW-0694">RNA-binding</keyword>
<dbReference type="InterPro" id="IPR002075">
    <property type="entry name" value="NTF2_dom"/>
</dbReference>
<dbReference type="InterPro" id="IPR018222">
    <property type="entry name" value="Nuclear_transport_factor_2_euk"/>
</dbReference>
<dbReference type="SUPFAM" id="SSF54427">
    <property type="entry name" value="NTF2-like"/>
    <property type="match status" value="1"/>
</dbReference>
<evidence type="ECO:0000256" key="1">
    <source>
        <dbReference type="ARBA" id="ARBA00022884"/>
    </source>
</evidence>
<name>A0A3S3MAI1_9MAGN</name>
<dbReference type="GO" id="GO:1990904">
    <property type="term" value="C:ribonucleoprotein complex"/>
    <property type="evidence" value="ECO:0007669"/>
    <property type="project" value="TreeGrafter"/>
</dbReference>
<dbReference type="PANTHER" id="PTHR10693">
    <property type="entry name" value="RAS GTPASE-ACTIVATING PROTEIN-BINDING PROTEIN"/>
    <property type="match status" value="1"/>
</dbReference>
<dbReference type="PANTHER" id="PTHR10693:SF75">
    <property type="entry name" value="NUCLEAR TRANSPORT FACTOR 2"/>
    <property type="match status" value="1"/>
</dbReference>
<evidence type="ECO:0000313" key="4">
    <source>
        <dbReference type="EMBL" id="RWR72872.1"/>
    </source>
</evidence>
<protein>
    <submittedName>
        <fullName evidence="4">Putative G3BP-like protein</fullName>
    </submittedName>
</protein>
<dbReference type="GO" id="GO:0003729">
    <property type="term" value="F:mRNA binding"/>
    <property type="evidence" value="ECO:0007669"/>
    <property type="project" value="TreeGrafter"/>
</dbReference>
<dbReference type="InterPro" id="IPR032710">
    <property type="entry name" value="NTF2-like_dom_sf"/>
</dbReference>
<evidence type="ECO:0000313" key="5">
    <source>
        <dbReference type="Proteomes" id="UP000283530"/>
    </source>
</evidence>
<dbReference type="InterPro" id="IPR039539">
    <property type="entry name" value="Ras_GTPase_bind_prot"/>
</dbReference>
<accession>A0A3S3MAI1</accession>
<reference evidence="4 5" key="1">
    <citation type="journal article" date="2019" name="Nat. Plants">
        <title>Stout camphor tree genome fills gaps in understanding of flowering plant genome evolution.</title>
        <authorList>
            <person name="Chaw S.M."/>
            <person name="Liu Y.C."/>
            <person name="Wu Y.W."/>
            <person name="Wang H.Y."/>
            <person name="Lin C.I."/>
            <person name="Wu C.S."/>
            <person name="Ke H.M."/>
            <person name="Chang L.Y."/>
            <person name="Hsu C.Y."/>
            <person name="Yang H.T."/>
            <person name="Sudianto E."/>
            <person name="Hsu M.H."/>
            <person name="Wu K.P."/>
            <person name="Wang L.N."/>
            <person name="Leebens-Mack J.H."/>
            <person name="Tsai I.J."/>
        </authorList>
    </citation>
    <scope>NUCLEOTIDE SEQUENCE [LARGE SCALE GENOMIC DNA]</scope>
    <source>
        <strain evidence="5">cv. Chaw 1501</strain>
        <tissue evidence="4">Young leaves</tissue>
    </source>
</reference>
<feature type="region of interest" description="Disordered" evidence="2">
    <location>
        <begin position="143"/>
        <end position="171"/>
    </location>
</feature>
<sequence length="270" mass="30153">MKMMKILGWPLPARATTPAAQEVCNAFVEQYYHFLHQSPELVYRFYEDSSMLSRPELNGVMTSVTTMQAIKEMILSLNYKNVKAEVMTADAQESYKGGLIVLVTGFLTGTDNVRRKFTQSFFLAPQEKGYFVLNDVFRYSDENETPEMNPTLVDGRSENVPATPLAPDPELEPSQAIDRAVMDPGTPSEEVIDNGEEVCDPSDNEEGSVVEEVEVEQPAVHSSQNEEQPVVEMTPLVQEDASKKSFASIGYYHVGMWLSKVAVCWLGCCK</sequence>
<dbReference type="Proteomes" id="UP000283530">
    <property type="component" value="Unassembled WGS sequence"/>
</dbReference>
<dbReference type="Pfam" id="PF02136">
    <property type="entry name" value="NTF2"/>
    <property type="match status" value="1"/>
</dbReference>
<evidence type="ECO:0000256" key="2">
    <source>
        <dbReference type="SAM" id="MobiDB-lite"/>
    </source>
</evidence>
<dbReference type="PROSITE" id="PS50177">
    <property type="entry name" value="NTF2_DOMAIN"/>
    <property type="match status" value="1"/>
</dbReference>
<organism evidence="4 5">
    <name type="scientific">Cinnamomum micranthum f. kanehirae</name>
    <dbReference type="NCBI Taxonomy" id="337451"/>
    <lineage>
        <taxon>Eukaryota</taxon>
        <taxon>Viridiplantae</taxon>
        <taxon>Streptophyta</taxon>
        <taxon>Embryophyta</taxon>
        <taxon>Tracheophyta</taxon>
        <taxon>Spermatophyta</taxon>
        <taxon>Magnoliopsida</taxon>
        <taxon>Magnoliidae</taxon>
        <taxon>Laurales</taxon>
        <taxon>Lauraceae</taxon>
        <taxon>Cinnamomum</taxon>
    </lineage>
</organism>
<comment type="caution">
    <text evidence="4">The sequence shown here is derived from an EMBL/GenBank/DDBJ whole genome shotgun (WGS) entry which is preliminary data.</text>
</comment>
<feature type="domain" description="NTF2" evidence="3">
    <location>
        <begin position="23"/>
        <end position="139"/>
    </location>
</feature>
<evidence type="ECO:0000259" key="3">
    <source>
        <dbReference type="PROSITE" id="PS50177"/>
    </source>
</evidence>